<dbReference type="EMBL" id="CP053435">
    <property type="protein sequence ID" value="QJW92112.1"/>
    <property type="molecule type" value="Genomic_DNA"/>
</dbReference>
<feature type="chain" id="PRO_5027035975" evidence="1">
    <location>
        <begin position="29"/>
        <end position="894"/>
    </location>
</feature>
<dbReference type="Pfam" id="PF18962">
    <property type="entry name" value="Por_Secre_tail"/>
    <property type="match status" value="1"/>
</dbReference>
<organism evidence="3 4">
    <name type="scientific">Spirosoma taeanense</name>
    <dbReference type="NCBI Taxonomy" id="2735870"/>
    <lineage>
        <taxon>Bacteria</taxon>
        <taxon>Pseudomonadati</taxon>
        <taxon>Bacteroidota</taxon>
        <taxon>Cytophagia</taxon>
        <taxon>Cytophagales</taxon>
        <taxon>Cytophagaceae</taxon>
        <taxon>Spirosoma</taxon>
    </lineage>
</organism>
<dbReference type="InterPro" id="IPR024079">
    <property type="entry name" value="MetalloPept_cat_dom_sf"/>
</dbReference>
<gene>
    <name evidence="3" type="ORF">HNV11_23405</name>
</gene>
<dbReference type="SUPFAM" id="SSF55486">
    <property type="entry name" value="Metalloproteases ('zincins'), catalytic domain"/>
    <property type="match status" value="1"/>
</dbReference>
<keyword evidence="1" id="KW-0732">Signal</keyword>
<accession>A0A6M5YGT0</accession>
<feature type="signal peptide" evidence="1">
    <location>
        <begin position="1"/>
        <end position="28"/>
    </location>
</feature>
<reference evidence="3 4" key="1">
    <citation type="submission" date="2020-05" db="EMBL/GenBank/DDBJ databases">
        <title>Genome sequencing of Spirosoma sp. TS118.</title>
        <authorList>
            <person name="Lee J.-H."/>
            <person name="Jeong S."/>
            <person name="Zhao L."/>
            <person name="Jung J.-H."/>
            <person name="Kim M.-K."/>
            <person name="Lim S."/>
        </authorList>
    </citation>
    <scope>NUCLEOTIDE SEQUENCE [LARGE SCALE GENOMIC DNA]</scope>
    <source>
        <strain evidence="3 4">TS118</strain>
    </source>
</reference>
<dbReference type="Gene3D" id="3.40.390.10">
    <property type="entry name" value="Collagenase (Catalytic Domain)"/>
    <property type="match status" value="1"/>
</dbReference>
<keyword evidence="4" id="KW-1185">Reference proteome</keyword>
<dbReference type="GO" id="GO:0008237">
    <property type="term" value="F:metallopeptidase activity"/>
    <property type="evidence" value="ECO:0007669"/>
    <property type="project" value="InterPro"/>
</dbReference>
<proteinExistence type="predicted"/>
<dbReference type="AlphaFoldDB" id="A0A6M5YGT0"/>
<dbReference type="Proteomes" id="UP000502756">
    <property type="component" value="Chromosome"/>
</dbReference>
<dbReference type="KEGG" id="stae:HNV11_23405"/>
<dbReference type="RefSeq" id="WP_171741963.1">
    <property type="nucleotide sequence ID" value="NZ_CP053435.1"/>
</dbReference>
<evidence type="ECO:0000256" key="1">
    <source>
        <dbReference type="SAM" id="SignalP"/>
    </source>
</evidence>
<evidence type="ECO:0000313" key="3">
    <source>
        <dbReference type="EMBL" id="QJW92112.1"/>
    </source>
</evidence>
<feature type="domain" description="Secretion system C-terminal sorting" evidence="2">
    <location>
        <begin position="814"/>
        <end position="892"/>
    </location>
</feature>
<protein>
    <submittedName>
        <fullName evidence="3">T9SS type A sorting domain-containing protein</fullName>
    </submittedName>
</protein>
<dbReference type="NCBIfam" id="TIGR04183">
    <property type="entry name" value="Por_Secre_tail"/>
    <property type="match status" value="1"/>
</dbReference>
<sequence length="894" mass="98367">MYFRKSSARPFVAGLVLVGSLLAGSVFAQNKTASAKPNTAYAQFVRSMRTALPVPKTICYKVERDAFTRILPPDEFLKSRQNPNARRAATAKFNVTYTNFSPEAQRAFQYAVDIWSNILVSPVTINISANWTNQNRGVLGSAGPAEIRIGSDGTQKALGVYPIALAEKIARRDLNDPTDPDINADFNRNNNWYYGLDGKTPAGQTDLVTVVLHEIGHGLGFIGYFGTTGTSGQYTLNGYPAVFDHFIENGQGQRLVSATSSAGLAFPDNSNALYRQLTGGNLYLNGPILQQKTGQRAKLYAPSSFDRGSSVYHLDEETYRSTTTRVDSNSLMTPQLANAEAIHTPGPLVINFFSDIEWKTTSVLHEPLVSSEDVKDVVFRARVISDTTLRANSVRFFYRKSAPTGTDSTFLSITPTLVAGTTADYTYTMPANLAQGDVWYYFQAQDVSGRTYTNPGKSPTGVQLLHRVQFGPDTSPPSILFSPSKNFIFNPAATDSIPVYAGISDDRETGIDTAYVEYQINGQGQQAIPLRYTRQTVNGNRYDSVYTNRITFPANTLKAGDKISYRIVARDSSRARNQRVSPQTGFYEVTVVQLQATRDQYTNTFANATAASDFATYGFSITTPTGFANPAIHSEHPYRNGSDFKYQSNYETVLLAPIRIKTNPDSATIRYDEIVLVEPGEAGSRYGDDDFYDYVIVEGSRNNGQTWQPIVDGYDSNDQTDWLNAYNRNLVPGTSANDRNSATVGTPALYKRRELSITNNGFFRAGEQILIRFRLFADQLAHGWGWAIDNLQIQVPPPPPVLAVEPISAGRFSVYPNPVSTGRVRIEAELPRPVAEAALTVSSGTGQTLRQLTLKVGGSKLSEQIDLSQLPTGLYFLRLNAGDLVLTQKVIITH</sequence>
<evidence type="ECO:0000313" key="4">
    <source>
        <dbReference type="Proteomes" id="UP000502756"/>
    </source>
</evidence>
<evidence type="ECO:0000259" key="2">
    <source>
        <dbReference type="Pfam" id="PF18962"/>
    </source>
</evidence>
<dbReference type="InterPro" id="IPR026444">
    <property type="entry name" value="Secre_tail"/>
</dbReference>
<name>A0A6M5YGT0_9BACT</name>